<evidence type="ECO:0000256" key="4">
    <source>
        <dbReference type="ARBA" id="ARBA00022692"/>
    </source>
</evidence>
<feature type="transmembrane region" description="Helical" evidence="8">
    <location>
        <begin position="293"/>
        <end position="313"/>
    </location>
</feature>
<comment type="caution">
    <text evidence="10">The sequence shown here is derived from an EMBL/GenBank/DDBJ whole genome shotgun (WGS) entry which is preliminary data.</text>
</comment>
<dbReference type="PRINTS" id="PR00171">
    <property type="entry name" value="SUGRTRNSPORT"/>
</dbReference>
<evidence type="ECO:0000256" key="7">
    <source>
        <dbReference type="RuleBase" id="RU003346"/>
    </source>
</evidence>
<dbReference type="InterPro" id="IPR005829">
    <property type="entry name" value="Sugar_transporter_CS"/>
</dbReference>
<dbReference type="AlphaFoldDB" id="A0A5N5DFP1"/>
<comment type="similarity">
    <text evidence="2 7">Belongs to the major facilitator superfamily. Sugar transporter (TC 2.A.1.1) family.</text>
</comment>
<dbReference type="PANTHER" id="PTHR48022">
    <property type="entry name" value="PLASTIDIC GLUCOSE TRANSPORTER 4"/>
    <property type="match status" value="1"/>
</dbReference>
<reference evidence="10 11" key="1">
    <citation type="journal article" date="2019" name="Sci. Rep.">
        <title>A multi-omics analysis of the grapevine pathogen Lasiodiplodia theobromae reveals that temperature affects the expression of virulence- and pathogenicity-related genes.</title>
        <authorList>
            <person name="Felix C."/>
            <person name="Meneses R."/>
            <person name="Goncalves M.F.M."/>
            <person name="Tilleman L."/>
            <person name="Duarte A.S."/>
            <person name="Jorrin-Novo J.V."/>
            <person name="Van de Peer Y."/>
            <person name="Deforce D."/>
            <person name="Van Nieuwerburgh F."/>
            <person name="Esteves A.C."/>
            <person name="Alves A."/>
        </authorList>
    </citation>
    <scope>NUCLEOTIDE SEQUENCE [LARGE SCALE GENOMIC DNA]</scope>
    <source>
        <strain evidence="10 11">LA-SOL3</strain>
    </source>
</reference>
<dbReference type="GO" id="GO:0016020">
    <property type="term" value="C:membrane"/>
    <property type="evidence" value="ECO:0007669"/>
    <property type="project" value="UniProtKB-SubCell"/>
</dbReference>
<dbReference type="InterPro" id="IPR036259">
    <property type="entry name" value="MFS_trans_sf"/>
</dbReference>
<evidence type="ECO:0000256" key="3">
    <source>
        <dbReference type="ARBA" id="ARBA00022448"/>
    </source>
</evidence>
<keyword evidence="3 7" id="KW-0813">Transport</keyword>
<dbReference type="InterPro" id="IPR020846">
    <property type="entry name" value="MFS_dom"/>
</dbReference>
<keyword evidence="11" id="KW-1185">Reference proteome</keyword>
<accession>A0A5N5DFP1</accession>
<feature type="transmembrane region" description="Helical" evidence="8">
    <location>
        <begin position="195"/>
        <end position="218"/>
    </location>
</feature>
<dbReference type="InterPro" id="IPR005828">
    <property type="entry name" value="MFS_sugar_transport-like"/>
</dbReference>
<keyword evidence="4 8" id="KW-0812">Transmembrane</keyword>
<comment type="subcellular location">
    <subcellularLocation>
        <location evidence="1">Membrane</location>
        <topology evidence="1">Multi-pass membrane protein</topology>
    </subcellularLocation>
</comment>
<feature type="transmembrane region" description="Helical" evidence="8">
    <location>
        <begin position="130"/>
        <end position="152"/>
    </location>
</feature>
<evidence type="ECO:0000256" key="1">
    <source>
        <dbReference type="ARBA" id="ARBA00004141"/>
    </source>
</evidence>
<evidence type="ECO:0000256" key="8">
    <source>
        <dbReference type="SAM" id="Phobius"/>
    </source>
</evidence>
<feature type="transmembrane region" description="Helical" evidence="8">
    <location>
        <begin position="107"/>
        <end position="124"/>
    </location>
</feature>
<sequence length="548" mass="60843">MSSVFARSPLGKYVASITASPNGLFNRHLILTVIMYALGGMPKGWDEGTTASITQLKAFQREFGITPSSNPDQISNIVSFVNITAGIGALLSFLLNDRLGRIWSYRLYMAVYAIGNIIETFSSGSLPALYIGRLVAGAGIGACTVVGPMAIVEIAPAATRGLMTLWFNVCMLSSQMVGIFTVFGCDRHVSRDTNLQYQIPFFVQCFVPAIGITLSFFLHESPRWLCLRGRHEEAFSTLVTIRGLGQDHAYLVAEWDQMRDQVAREKEEFGGLGYISILRETFCVRANLRRVQLVVVAYILAQFSGANSVTNYLPEIFGIVGVESTDVKVYASGLYALAKLVCCVAASLLFVDVVGRRKSLFIGITVQMLCHSYLAGYLSFFVRDEDSVPKGASDAAIGVIYIHAFGWAVGLYTLPYLFGAELWPNRLRSFGGSLSQCFHWLFYFGITKATPSLLNSMNQWGAFVFFAAWCFIAIIYVFISVPETAGRALENIDDLFQHPWYMMRKYARTNTTVTDKALSSTSRDHAEKIEEHAKYEVEKIEDVEHGRN</sequence>
<feature type="domain" description="Major facilitator superfamily (MFS) profile" evidence="9">
    <location>
        <begin position="32"/>
        <end position="485"/>
    </location>
</feature>
<keyword evidence="5 8" id="KW-1133">Transmembrane helix</keyword>
<name>A0A5N5DFP1_9PEZI</name>
<feature type="transmembrane region" description="Helical" evidence="8">
    <location>
        <begin position="459"/>
        <end position="479"/>
    </location>
</feature>
<feature type="transmembrane region" description="Helical" evidence="8">
    <location>
        <begin position="333"/>
        <end position="353"/>
    </location>
</feature>
<dbReference type="Proteomes" id="UP000325902">
    <property type="component" value="Unassembled WGS sequence"/>
</dbReference>
<dbReference type="EMBL" id="VCHE01000022">
    <property type="protein sequence ID" value="KAB2576673.1"/>
    <property type="molecule type" value="Genomic_DNA"/>
</dbReference>
<evidence type="ECO:0000256" key="2">
    <source>
        <dbReference type="ARBA" id="ARBA00010992"/>
    </source>
</evidence>
<protein>
    <submittedName>
        <fullName evidence="10">Quinate permease</fullName>
    </submittedName>
</protein>
<dbReference type="PANTHER" id="PTHR48022:SF59">
    <property type="entry name" value="MAJOR FACILITATOR SUPERFAMILY (MFS) PROFILE DOMAIN-CONTAINING PROTEIN"/>
    <property type="match status" value="1"/>
</dbReference>
<dbReference type="SUPFAM" id="SSF103473">
    <property type="entry name" value="MFS general substrate transporter"/>
    <property type="match status" value="1"/>
</dbReference>
<dbReference type="OrthoDB" id="5296287at2759"/>
<evidence type="ECO:0000256" key="6">
    <source>
        <dbReference type="ARBA" id="ARBA00023136"/>
    </source>
</evidence>
<gene>
    <name evidence="10" type="primary">qutD_1</name>
    <name evidence="10" type="ORF">DBV05_g4678</name>
</gene>
<dbReference type="Pfam" id="PF00083">
    <property type="entry name" value="Sugar_tr"/>
    <property type="match status" value="1"/>
</dbReference>
<feature type="transmembrane region" description="Helical" evidence="8">
    <location>
        <begin position="77"/>
        <end position="95"/>
    </location>
</feature>
<proteinExistence type="inferred from homology"/>
<feature type="transmembrane region" description="Helical" evidence="8">
    <location>
        <begin position="400"/>
        <end position="418"/>
    </location>
</feature>
<dbReference type="PROSITE" id="PS50850">
    <property type="entry name" value="MFS"/>
    <property type="match status" value="1"/>
</dbReference>
<organism evidence="10 11">
    <name type="scientific">Lasiodiplodia theobromae</name>
    <dbReference type="NCBI Taxonomy" id="45133"/>
    <lineage>
        <taxon>Eukaryota</taxon>
        <taxon>Fungi</taxon>
        <taxon>Dikarya</taxon>
        <taxon>Ascomycota</taxon>
        <taxon>Pezizomycotina</taxon>
        <taxon>Dothideomycetes</taxon>
        <taxon>Dothideomycetes incertae sedis</taxon>
        <taxon>Botryosphaeriales</taxon>
        <taxon>Botryosphaeriaceae</taxon>
        <taxon>Lasiodiplodia</taxon>
    </lineage>
</organism>
<feature type="transmembrane region" description="Helical" evidence="8">
    <location>
        <begin position="430"/>
        <end position="447"/>
    </location>
</feature>
<dbReference type="InterPro" id="IPR003663">
    <property type="entry name" value="Sugar/inositol_transpt"/>
</dbReference>
<dbReference type="Gene3D" id="1.20.1250.20">
    <property type="entry name" value="MFS general substrate transporter like domains"/>
    <property type="match status" value="1"/>
</dbReference>
<dbReference type="InterPro" id="IPR050360">
    <property type="entry name" value="MFS_Sugar_Transporters"/>
</dbReference>
<dbReference type="NCBIfam" id="TIGR00879">
    <property type="entry name" value="SP"/>
    <property type="match status" value="1"/>
</dbReference>
<feature type="transmembrane region" description="Helical" evidence="8">
    <location>
        <begin position="164"/>
        <end position="183"/>
    </location>
</feature>
<dbReference type="GO" id="GO:0005351">
    <property type="term" value="F:carbohydrate:proton symporter activity"/>
    <property type="evidence" value="ECO:0007669"/>
    <property type="project" value="TreeGrafter"/>
</dbReference>
<evidence type="ECO:0000256" key="5">
    <source>
        <dbReference type="ARBA" id="ARBA00022989"/>
    </source>
</evidence>
<evidence type="ECO:0000313" key="11">
    <source>
        <dbReference type="Proteomes" id="UP000325902"/>
    </source>
</evidence>
<keyword evidence="6 8" id="KW-0472">Membrane</keyword>
<dbReference type="PROSITE" id="PS00216">
    <property type="entry name" value="SUGAR_TRANSPORT_1"/>
    <property type="match status" value="1"/>
</dbReference>
<feature type="transmembrane region" description="Helical" evidence="8">
    <location>
        <begin position="360"/>
        <end position="380"/>
    </location>
</feature>
<evidence type="ECO:0000313" key="10">
    <source>
        <dbReference type="EMBL" id="KAB2576673.1"/>
    </source>
</evidence>
<evidence type="ECO:0000259" key="9">
    <source>
        <dbReference type="PROSITE" id="PS50850"/>
    </source>
</evidence>